<comment type="caution">
    <text evidence="6">The sequence shown here is derived from an EMBL/GenBank/DDBJ whole genome shotgun (WGS) entry which is preliminary data.</text>
</comment>
<proteinExistence type="predicted"/>
<feature type="region of interest" description="Disordered" evidence="4">
    <location>
        <begin position="408"/>
        <end position="450"/>
    </location>
</feature>
<dbReference type="InterPro" id="IPR036397">
    <property type="entry name" value="RNaseH_sf"/>
</dbReference>
<dbReference type="InterPro" id="IPR004875">
    <property type="entry name" value="DDE_SF_endonuclease_dom"/>
</dbReference>
<evidence type="ECO:0000256" key="1">
    <source>
        <dbReference type="ARBA" id="ARBA00004123"/>
    </source>
</evidence>
<organism evidence="6 7">
    <name type="scientific">Trichogramma kaykai</name>
    <dbReference type="NCBI Taxonomy" id="54128"/>
    <lineage>
        <taxon>Eukaryota</taxon>
        <taxon>Metazoa</taxon>
        <taxon>Ecdysozoa</taxon>
        <taxon>Arthropoda</taxon>
        <taxon>Hexapoda</taxon>
        <taxon>Insecta</taxon>
        <taxon>Pterygota</taxon>
        <taxon>Neoptera</taxon>
        <taxon>Endopterygota</taxon>
        <taxon>Hymenoptera</taxon>
        <taxon>Apocrita</taxon>
        <taxon>Proctotrupomorpha</taxon>
        <taxon>Chalcidoidea</taxon>
        <taxon>Trichogrammatidae</taxon>
        <taxon>Trichogramma</taxon>
    </lineage>
</organism>
<dbReference type="AlphaFoldDB" id="A0ABD2X2C0"/>
<dbReference type="Pfam" id="PF03184">
    <property type="entry name" value="DDE_1"/>
    <property type="match status" value="1"/>
</dbReference>
<comment type="subcellular location">
    <subcellularLocation>
        <location evidence="1">Nucleus</location>
    </subcellularLocation>
</comment>
<reference evidence="6 7" key="1">
    <citation type="journal article" date="2024" name="bioRxiv">
        <title>A reference genome for Trichogramma kaykai: A tiny desert-dwelling parasitoid wasp with competing sex-ratio distorters.</title>
        <authorList>
            <person name="Culotta J."/>
            <person name="Lindsey A.R."/>
        </authorList>
    </citation>
    <scope>NUCLEOTIDE SEQUENCE [LARGE SCALE GENOMIC DNA]</scope>
    <source>
        <strain evidence="6 7">KSX58</strain>
    </source>
</reference>
<dbReference type="EMBL" id="JBJJXI010000055">
    <property type="protein sequence ID" value="KAL3399502.1"/>
    <property type="molecule type" value="Genomic_DNA"/>
</dbReference>
<dbReference type="GO" id="GO:0003677">
    <property type="term" value="F:DNA binding"/>
    <property type="evidence" value="ECO:0007669"/>
    <property type="project" value="UniProtKB-KW"/>
</dbReference>
<dbReference type="Pfam" id="PF03221">
    <property type="entry name" value="HTH_Tnp_Tc5"/>
    <property type="match status" value="1"/>
</dbReference>
<keyword evidence="2" id="KW-0238">DNA-binding</keyword>
<keyword evidence="3" id="KW-0539">Nucleus</keyword>
<evidence type="ECO:0000259" key="5">
    <source>
        <dbReference type="PROSITE" id="PS51253"/>
    </source>
</evidence>
<feature type="compositionally biased region" description="Basic and acidic residues" evidence="4">
    <location>
        <begin position="411"/>
        <end position="432"/>
    </location>
</feature>
<evidence type="ECO:0000256" key="2">
    <source>
        <dbReference type="ARBA" id="ARBA00023125"/>
    </source>
</evidence>
<dbReference type="InterPro" id="IPR007889">
    <property type="entry name" value="HTH_Psq"/>
</dbReference>
<evidence type="ECO:0000256" key="3">
    <source>
        <dbReference type="ARBA" id="ARBA00023242"/>
    </source>
</evidence>
<dbReference type="Gene3D" id="3.30.420.10">
    <property type="entry name" value="Ribonuclease H-like superfamily/Ribonuclease H"/>
    <property type="match status" value="1"/>
</dbReference>
<dbReference type="Proteomes" id="UP001627154">
    <property type="component" value="Unassembled WGS sequence"/>
</dbReference>
<dbReference type="InterPro" id="IPR050863">
    <property type="entry name" value="CenT-Element_Derived"/>
</dbReference>
<dbReference type="GO" id="GO:0005634">
    <property type="term" value="C:nucleus"/>
    <property type="evidence" value="ECO:0007669"/>
    <property type="project" value="UniProtKB-SubCell"/>
</dbReference>
<feature type="compositionally biased region" description="Polar residues" evidence="4">
    <location>
        <begin position="435"/>
        <end position="450"/>
    </location>
</feature>
<evidence type="ECO:0000313" key="6">
    <source>
        <dbReference type="EMBL" id="KAL3399502.1"/>
    </source>
</evidence>
<dbReference type="PROSITE" id="PS51253">
    <property type="entry name" value="HTH_CENPB"/>
    <property type="match status" value="1"/>
</dbReference>
<accession>A0ABD2X2C0</accession>
<keyword evidence="7" id="KW-1185">Reference proteome</keyword>
<dbReference type="SUPFAM" id="SSF46689">
    <property type="entry name" value="Homeodomain-like"/>
    <property type="match status" value="1"/>
</dbReference>
<sequence>MVNNYKKKTNKNSWTEEQMQQAIDFVKDGKSILASAQEFGIPRSTLQKKLKLLEACHDFPLKTDYQGGFKRVFSAEQEEAFVQYILDMEHRLMGLSSTEIRRLAFQWAEKLKISHPFNHRTGLAGKDWLRAFMSRHKLSLRKPEHTSTARAKGFNKENVAEFFTLLQNLMNEYKFDPKNIYNCDETGITVCPKSSSRIVTSRGKRQVGGLTAADRGETVSAEICMSATGVFMPPLLIFPRVKENPEYLVNKPPGSWAVFDKSGWMSTPIFKKWFEEFLKFSKASETNPVLLILDGHASHIKNIEVIDLARENHVHILCLPPHCSHRMQPLDVGFMKPLSSYYSEALTAFQRKGAVVTMKNIFGLFGTAFMKAAKMETAVNSFKKCGIWPLNPDIFADTDYAAVSRTNYQKQNEKGPDSQNERVPESQNERVPENPNESCSSSQNIDTVRI</sequence>
<feature type="domain" description="HTH CENPB-type" evidence="5">
    <location>
        <begin position="65"/>
        <end position="142"/>
    </location>
</feature>
<evidence type="ECO:0000313" key="7">
    <source>
        <dbReference type="Proteomes" id="UP001627154"/>
    </source>
</evidence>
<dbReference type="Gene3D" id="1.10.10.60">
    <property type="entry name" value="Homeodomain-like"/>
    <property type="match status" value="1"/>
</dbReference>
<protein>
    <recommendedName>
        <fullName evidence="5">HTH CENPB-type domain-containing protein</fullName>
    </recommendedName>
</protein>
<dbReference type="InterPro" id="IPR009057">
    <property type="entry name" value="Homeodomain-like_sf"/>
</dbReference>
<dbReference type="InterPro" id="IPR006600">
    <property type="entry name" value="HTH_CenpB_DNA-bd_dom"/>
</dbReference>
<dbReference type="Pfam" id="PF05225">
    <property type="entry name" value="HTH_psq"/>
    <property type="match status" value="1"/>
</dbReference>
<dbReference type="PANTHER" id="PTHR19303:SF71">
    <property type="entry name" value="ZINC FINGER PHD-TYPE DOMAIN-CONTAINING PROTEIN"/>
    <property type="match status" value="1"/>
</dbReference>
<name>A0ABD2X2C0_9HYME</name>
<dbReference type="PANTHER" id="PTHR19303">
    <property type="entry name" value="TRANSPOSON"/>
    <property type="match status" value="1"/>
</dbReference>
<gene>
    <name evidence="6" type="ORF">TKK_006781</name>
</gene>
<evidence type="ECO:0000256" key="4">
    <source>
        <dbReference type="SAM" id="MobiDB-lite"/>
    </source>
</evidence>